<sequence>MSSVAERRRYLPRTALVGKVQKEKTRDNGHGADSSGHTSCIRSDKRTFHPPLYMKTDLPMKSTAPYLSPILATLITR</sequence>
<accession>A0A1B7NXE1</accession>
<evidence type="ECO:0000256" key="1">
    <source>
        <dbReference type="SAM" id="MobiDB-lite"/>
    </source>
</evidence>
<comment type="caution">
    <text evidence="2">The sequence shown here is derived from an EMBL/GenBank/DDBJ whole genome shotgun (WGS) entry which is preliminary data.</text>
</comment>
<evidence type="ECO:0000313" key="2">
    <source>
        <dbReference type="EMBL" id="OAX81444.1"/>
    </source>
</evidence>
<dbReference type="AlphaFoldDB" id="A0A1B7NXE1"/>
<feature type="region of interest" description="Disordered" evidence="1">
    <location>
        <begin position="1"/>
        <end position="46"/>
    </location>
</feature>
<protein>
    <submittedName>
        <fullName evidence="2">Uncharacterized protein</fullName>
    </submittedName>
</protein>
<evidence type="ECO:0000313" key="3">
    <source>
        <dbReference type="Proteomes" id="UP000091918"/>
    </source>
</evidence>
<dbReference type="Proteomes" id="UP000091918">
    <property type="component" value="Unassembled WGS sequence"/>
</dbReference>
<keyword evidence="3" id="KW-1185">Reference proteome</keyword>
<feature type="compositionally biased region" description="Basic and acidic residues" evidence="1">
    <location>
        <begin position="20"/>
        <end position="30"/>
    </location>
</feature>
<reference evidence="2 3" key="1">
    <citation type="submission" date="2015-07" db="EMBL/GenBank/DDBJ databases">
        <title>Emmonsia species relationships and genome sequence.</title>
        <authorList>
            <person name="Cuomo C.A."/>
            <person name="Schwartz I.S."/>
            <person name="Kenyon C."/>
            <person name="de Hoog G.S."/>
            <person name="Govender N.P."/>
            <person name="Botha A."/>
            <person name="Moreno L."/>
            <person name="de Vries M."/>
            <person name="Munoz J.F."/>
            <person name="Stielow J.B."/>
        </authorList>
    </citation>
    <scope>NUCLEOTIDE SEQUENCE [LARGE SCALE GENOMIC DNA]</scope>
    <source>
        <strain evidence="2 3">CBS 136260</strain>
    </source>
</reference>
<gene>
    <name evidence="2" type="ORF">ACJ72_04215</name>
</gene>
<organism evidence="2 3">
    <name type="scientific">Emergomyces africanus</name>
    <dbReference type="NCBI Taxonomy" id="1955775"/>
    <lineage>
        <taxon>Eukaryota</taxon>
        <taxon>Fungi</taxon>
        <taxon>Dikarya</taxon>
        <taxon>Ascomycota</taxon>
        <taxon>Pezizomycotina</taxon>
        <taxon>Eurotiomycetes</taxon>
        <taxon>Eurotiomycetidae</taxon>
        <taxon>Onygenales</taxon>
        <taxon>Ajellomycetaceae</taxon>
        <taxon>Emergomyces</taxon>
    </lineage>
</organism>
<dbReference type="EMBL" id="LGUA01000474">
    <property type="protein sequence ID" value="OAX81444.1"/>
    <property type="molecule type" value="Genomic_DNA"/>
</dbReference>
<proteinExistence type="predicted"/>
<name>A0A1B7NXE1_9EURO</name>